<proteinExistence type="predicted"/>
<dbReference type="AlphaFoldDB" id="A0A4V3E858"/>
<name>A0A4V3E858_9FLAO</name>
<protein>
    <submittedName>
        <fullName evidence="2">Pimeloyl-ACP methyl ester carboxylesterase</fullName>
    </submittedName>
</protein>
<evidence type="ECO:0000259" key="1">
    <source>
        <dbReference type="Pfam" id="PF00561"/>
    </source>
</evidence>
<evidence type="ECO:0000313" key="2">
    <source>
        <dbReference type="EMBL" id="TDS56579.1"/>
    </source>
</evidence>
<dbReference type="PRINTS" id="PR00111">
    <property type="entry name" value="ABHYDROLASE"/>
</dbReference>
<feature type="domain" description="AB hydrolase-1" evidence="1">
    <location>
        <begin position="23"/>
        <end position="124"/>
    </location>
</feature>
<evidence type="ECO:0000313" key="3">
    <source>
        <dbReference type="Proteomes" id="UP000295215"/>
    </source>
</evidence>
<keyword evidence="3" id="KW-1185">Reference proteome</keyword>
<dbReference type="InterPro" id="IPR000073">
    <property type="entry name" value="AB_hydrolase_1"/>
</dbReference>
<dbReference type="Gene3D" id="3.40.50.1820">
    <property type="entry name" value="alpha/beta hydrolase"/>
    <property type="match status" value="1"/>
</dbReference>
<dbReference type="Proteomes" id="UP000295215">
    <property type="component" value="Unassembled WGS sequence"/>
</dbReference>
<dbReference type="SUPFAM" id="SSF53474">
    <property type="entry name" value="alpha/beta-Hydrolases"/>
    <property type="match status" value="1"/>
</dbReference>
<dbReference type="OrthoDB" id="252464at2"/>
<sequence>MDYQTVSFKNIDIAYTEHGKGSALIMLHGFLENALMWQKITKDFSKRFRVIAIDLLGHGKTGCLGYMHSMEDMADAVFAVISELKLRKVTLIGHSMGGYVSLAFAELYPDRVKSMILINSTARPDNKERIENRNRAIELIKQNSATFVNMAINNLFSDEIRPFIQSEIKHTKQEALKTPVQGIIAALEGMKIRIDREVILHFAPYPIALILGNSDPVMPYTETAEQIQNTETVLFTLKGGHMLHIEAPQELSDSIQSFLKKI</sequence>
<dbReference type="RefSeq" id="WP_133712967.1">
    <property type="nucleotide sequence ID" value="NZ_SOAG01000019.1"/>
</dbReference>
<dbReference type="InterPro" id="IPR050266">
    <property type="entry name" value="AB_hydrolase_sf"/>
</dbReference>
<dbReference type="InterPro" id="IPR029058">
    <property type="entry name" value="AB_hydrolase_fold"/>
</dbReference>
<dbReference type="PANTHER" id="PTHR43798">
    <property type="entry name" value="MONOACYLGLYCEROL LIPASE"/>
    <property type="match status" value="1"/>
</dbReference>
<comment type="caution">
    <text evidence="2">The sequence shown here is derived from an EMBL/GenBank/DDBJ whole genome shotgun (WGS) entry which is preliminary data.</text>
</comment>
<organism evidence="2 3">
    <name type="scientific">Myroides indicus</name>
    <dbReference type="NCBI Taxonomy" id="1323422"/>
    <lineage>
        <taxon>Bacteria</taxon>
        <taxon>Pseudomonadati</taxon>
        <taxon>Bacteroidota</taxon>
        <taxon>Flavobacteriia</taxon>
        <taxon>Flavobacteriales</taxon>
        <taxon>Flavobacteriaceae</taxon>
        <taxon>Myroides</taxon>
    </lineage>
</organism>
<dbReference type="Pfam" id="PF00561">
    <property type="entry name" value="Abhydrolase_1"/>
    <property type="match status" value="1"/>
</dbReference>
<dbReference type="EMBL" id="SOAG01000019">
    <property type="protein sequence ID" value="TDS56579.1"/>
    <property type="molecule type" value="Genomic_DNA"/>
</dbReference>
<accession>A0A4V3E858</accession>
<reference evidence="2 3" key="1">
    <citation type="submission" date="2019-03" db="EMBL/GenBank/DDBJ databases">
        <title>Genomic Encyclopedia of Archaeal and Bacterial Type Strains, Phase II (KMG-II): from individual species to whole genera.</title>
        <authorList>
            <person name="Goeker M."/>
        </authorList>
    </citation>
    <scope>NUCLEOTIDE SEQUENCE [LARGE SCALE GENOMIC DNA]</scope>
    <source>
        <strain evidence="2 3">DSM 28213</strain>
    </source>
</reference>
<gene>
    <name evidence="2" type="ORF">C8P70_11915</name>
</gene>